<comment type="caution">
    <text evidence="1">The sequence shown here is derived from an EMBL/GenBank/DDBJ whole genome shotgun (WGS) entry which is preliminary data.</text>
</comment>
<dbReference type="AlphaFoldDB" id="A0A314XU37"/>
<dbReference type="PANTHER" id="PTHR38926:SF2">
    <property type="entry name" value="F-BOX_LRR-REPEAT PROTEIN 21-RELATED"/>
    <property type="match status" value="1"/>
</dbReference>
<name>A0A314XU37_PRUYE</name>
<dbReference type="SUPFAM" id="SSF52047">
    <property type="entry name" value="RNI-like"/>
    <property type="match status" value="1"/>
</dbReference>
<protein>
    <submittedName>
        <fullName evidence="1">F-box protein SKIP19</fullName>
    </submittedName>
</protein>
<dbReference type="Gene3D" id="3.80.10.10">
    <property type="entry name" value="Ribonuclease Inhibitor"/>
    <property type="match status" value="1"/>
</dbReference>
<dbReference type="Proteomes" id="UP000250321">
    <property type="component" value="Unassembled WGS sequence"/>
</dbReference>
<organism evidence="1 2">
    <name type="scientific">Prunus yedoensis var. nudiflora</name>
    <dbReference type="NCBI Taxonomy" id="2094558"/>
    <lineage>
        <taxon>Eukaryota</taxon>
        <taxon>Viridiplantae</taxon>
        <taxon>Streptophyta</taxon>
        <taxon>Embryophyta</taxon>
        <taxon>Tracheophyta</taxon>
        <taxon>Spermatophyta</taxon>
        <taxon>Magnoliopsida</taxon>
        <taxon>eudicotyledons</taxon>
        <taxon>Gunneridae</taxon>
        <taxon>Pentapetalae</taxon>
        <taxon>rosids</taxon>
        <taxon>fabids</taxon>
        <taxon>Rosales</taxon>
        <taxon>Rosaceae</taxon>
        <taxon>Amygdaloideae</taxon>
        <taxon>Amygdaleae</taxon>
        <taxon>Prunus</taxon>
    </lineage>
</organism>
<dbReference type="SMART" id="SM00367">
    <property type="entry name" value="LRR_CC"/>
    <property type="match status" value="2"/>
</dbReference>
<dbReference type="Pfam" id="PF13516">
    <property type="entry name" value="LRR_6"/>
    <property type="match status" value="1"/>
</dbReference>
<proteinExistence type="predicted"/>
<dbReference type="OrthoDB" id="2095648at2759"/>
<evidence type="ECO:0000313" key="2">
    <source>
        <dbReference type="Proteomes" id="UP000250321"/>
    </source>
</evidence>
<dbReference type="InterPro" id="IPR006553">
    <property type="entry name" value="Leu-rich_rpt_Cys-con_subtyp"/>
</dbReference>
<dbReference type="InterPro" id="IPR032675">
    <property type="entry name" value="LRR_dom_sf"/>
</dbReference>
<gene>
    <name evidence="1" type="ORF">Pyn_18216</name>
</gene>
<evidence type="ECO:0000313" key="1">
    <source>
        <dbReference type="EMBL" id="PQP97612.1"/>
    </source>
</evidence>
<dbReference type="STRING" id="2094558.A0A314XU37"/>
<accession>A0A314XU37</accession>
<dbReference type="EMBL" id="PJQY01001970">
    <property type="protein sequence ID" value="PQP97612.1"/>
    <property type="molecule type" value="Genomic_DNA"/>
</dbReference>
<sequence length="201" mass="22860">MSNNRGFNLWASDLDKMCRRAVDRSCGNLVDINIQHKCTDDLLKYITDSSKGIKRLQLDNCFNITNEGLSEVASKLPLLEELEISNSLLSHEPALQVVGASCPRLKSFKFNHRWRYSWDWRESNDDALAIAATMHDLHHLQLRGNKLTNDGLQAILDGCPHLESLDLRECFHLKLGGELGRCAERIKKLQLPHEPISKDES</sequence>
<reference evidence="1 2" key="1">
    <citation type="submission" date="2018-02" db="EMBL/GenBank/DDBJ databases">
        <title>Draft genome of wild Prunus yedoensis var. nudiflora.</title>
        <authorList>
            <person name="Baek S."/>
            <person name="Kim J.-H."/>
            <person name="Choi K."/>
            <person name="Kim G.-B."/>
            <person name="Cho A."/>
            <person name="Jang H."/>
            <person name="Shin C.-H."/>
            <person name="Yu H.-J."/>
            <person name="Mun J.-H."/>
        </authorList>
    </citation>
    <scope>NUCLEOTIDE SEQUENCE [LARGE SCALE GENOMIC DNA]</scope>
    <source>
        <strain evidence="2">cv. Jeju island</strain>
        <tissue evidence="1">Leaf</tissue>
    </source>
</reference>
<dbReference type="PANTHER" id="PTHR38926">
    <property type="entry name" value="F-BOX DOMAIN CONTAINING PROTEIN, EXPRESSED"/>
    <property type="match status" value="1"/>
</dbReference>
<dbReference type="InterPro" id="IPR001611">
    <property type="entry name" value="Leu-rich_rpt"/>
</dbReference>
<keyword evidence="2" id="KW-1185">Reference proteome</keyword>